<evidence type="ECO:0000313" key="1">
    <source>
        <dbReference type="EMBL" id="CDX26861.1"/>
    </source>
</evidence>
<gene>
    <name evidence="1" type="ORF">MPL3356_60592</name>
</gene>
<dbReference type="EMBL" id="CCMZ01000056">
    <property type="protein sequence ID" value="CDX26861.1"/>
    <property type="molecule type" value="Genomic_DNA"/>
</dbReference>
<reference evidence="2" key="1">
    <citation type="submission" date="2014-08" db="EMBL/GenBank/DDBJ databases">
        <authorList>
            <person name="Moulin L."/>
        </authorList>
    </citation>
    <scope>NUCLEOTIDE SEQUENCE [LARGE SCALE GENOMIC DNA]</scope>
</reference>
<organism evidence="1 2">
    <name type="scientific">Mesorhizobium plurifarium</name>
    <dbReference type="NCBI Taxonomy" id="69974"/>
    <lineage>
        <taxon>Bacteria</taxon>
        <taxon>Pseudomonadati</taxon>
        <taxon>Pseudomonadota</taxon>
        <taxon>Alphaproteobacteria</taxon>
        <taxon>Hyphomicrobiales</taxon>
        <taxon>Phyllobacteriaceae</taxon>
        <taxon>Mesorhizobium</taxon>
    </lineage>
</organism>
<protein>
    <submittedName>
        <fullName evidence="1">Uncharacterized protein</fullName>
    </submittedName>
</protein>
<name>A0A090EFX1_MESPL</name>
<evidence type="ECO:0000313" key="2">
    <source>
        <dbReference type="Proteomes" id="UP000045285"/>
    </source>
</evidence>
<dbReference type="AlphaFoldDB" id="A0A090EFX1"/>
<proteinExistence type="predicted"/>
<sequence>MMSIPDRLLSPKDRLFLALEAHAGQWETIENLMAEAGFIPKGLNRLIAYTSFYFNLCQIEDAGPSNGYRIARQRGNVVMIRKTPA</sequence>
<keyword evidence="2" id="KW-1185">Reference proteome</keyword>
<dbReference type="Proteomes" id="UP000045285">
    <property type="component" value="Unassembled WGS sequence"/>
</dbReference>
<accession>A0A090EFX1</accession>